<dbReference type="SUPFAM" id="SSF159894">
    <property type="entry name" value="YgaC/TfoX-N like"/>
    <property type="match status" value="1"/>
</dbReference>
<dbReference type="Proteomes" id="UP000186235">
    <property type="component" value="Unassembled WGS sequence"/>
</dbReference>
<evidence type="ECO:0000313" key="2">
    <source>
        <dbReference type="EMBL" id="SIQ53910.1"/>
    </source>
</evidence>
<evidence type="ECO:0000313" key="3">
    <source>
        <dbReference type="Proteomes" id="UP000186235"/>
    </source>
</evidence>
<protein>
    <submittedName>
        <fullName evidence="2">Transcriptional regulator of competence genes, TfoX/Sxy family</fullName>
    </submittedName>
</protein>
<dbReference type="Pfam" id="PF04993">
    <property type="entry name" value="TfoX_N"/>
    <property type="match status" value="1"/>
</dbReference>
<dbReference type="Gene3D" id="3.30.1460.30">
    <property type="entry name" value="YgaC/TfoX-N like chaperone"/>
    <property type="match status" value="1"/>
</dbReference>
<proteinExistence type="predicted"/>
<keyword evidence="3" id="KW-1185">Reference proteome</keyword>
<dbReference type="EMBL" id="FTMI01000005">
    <property type="protein sequence ID" value="SIQ53910.1"/>
    <property type="molecule type" value="Genomic_DNA"/>
</dbReference>
<evidence type="ECO:0000259" key="1">
    <source>
        <dbReference type="Pfam" id="PF04993"/>
    </source>
</evidence>
<organism evidence="2 3">
    <name type="scientific">Cellulosimicrobium aquatile</name>
    <dbReference type="NCBI Taxonomy" id="1612203"/>
    <lineage>
        <taxon>Bacteria</taxon>
        <taxon>Bacillati</taxon>
        <taxon>Actinomycetota</taxon>
        <taxon>Actinomycetes</taxon>
        <taxon>Micrococcales</taxon>
        <taxon>Promicromonosporaceae</taxon>
        <taxon>Cellulosimicrobium</taxon>
    </lineage>
</organism>
<accession>A0A1N6TKI3</accession>
<gene>
    <name evidence="2" type="ORF">SAMN05518682_2792</name>
</gene>
<dbReference type="RefSeq" id="WP_076405479.1">
    <property type="nucleotide sequence ID" value="NZ_FTMI01000005.1"/>
</dbReference>
<sequence>MAVSQDLADRVRAVLAPRAPFEERTMFGGLAFLVDGRMAVAITGDALMVRVGTGGRTAALERGARPMTMGTRTMAGWVVVDGPRLADTRELDAWVETGLQVARTARPRPPR</sequence>
<name>A0A1N6TKI3_9MICO</name>
<reference evidence="3" key="1">
    <citation type="submission" date="2017-01" db="EMBL/GenBank/DDBJ databases">
        <authorList>
            <person name="Varghese N."/>
            <person name="Submissions S."/>
        </authorList>
    </citation>
    <scope>NUCLEOTIDE SEQUENCE [LARGE SCALE GENOMIC DNA]</scope>
    <source>
        <strain evidence="3">3bp</strain>
    </source>
</reference>
<dbReference type="AlphaFoldDB" id="A0A1N6TKI3"/>
<dbReference type="InterPro" id="IPR007076">
    <property type="entry name" value="TfoX_N"/>
</dbReference>
<feature type="domain" description="TfoX N-terminal" evidence="1">
    <location>
        <begin position="15"/>
        <end position="101"/>
    </location>
</feature>